<protein>
    <submittedName>
        <fullName evidence="2">Uncharacterized protein</fullName>
    </submittedName>
</protein>
<dbReference type="EMBL" id="JAIWQS010000005">
    <property type="protein sequence ID" value="KAJ8764197.1"/>
    <property type="molecule type" value="Genomic_DNA"/>
</dbReference>
<dbReference type="PANTHER" id="PTHR11693:SF28">
    <property type="entry name" value="MYB-LIKE DOMAIN-CONTAINING PROTEIN"/>
    <property type="match status" value="1"/>
</dbReference>
<proteinExistence type="predicted"/>
<evidence type="ECO:0000313" key="2">
    <source>
        <dbReference type="EMBL" id="KAJ8764197.1"/>
    </source>
</evidence>
<evidence type="ECO:0000313" key="3">
    <source>
        <dbReference type="Proteomes" id="UP001159364"/>
    </source>
</evidence>
<name>A0AAV8TBF3_9ROSI</name>
<dbReference type="Proteomes" id="UP001159364">
    <property type="component" value="Linkage Group LG05"/>
</dbReference>
<organism evidence="2 3">
    <name type="scientific">Erythroxylum novogranatense</name>
    <dbReference type="NCBI Taxonomy" id="1862640"/>
    <lineage>
        <taxon>Eukaryota</taxon>
        <taxon>Viridiplantae</taxon>
        <taxon>Streptophyta</taxon>
        <taxon>Embryophyta</taxon>
        <taxon>Tracheophyta</taxon>
        <taxon>Spermatophyta</taxon>
        <taxon>Magnoliopsida</taxon>
        <taxon>eudicotyledons</taxon>
        <taxon>Gunneridae</taxon>
        <taxon>Pentapetalae</taxon>
        <taxon>rosids</taxon>
        <taxon>fabids</taxon>
        <taxon>Malpighiales</taxon>
        <taxon>Erythroxylaceae</taxon>
        <taxon>Erythroxylum</taxon>
    </lineage>
</organism>
<evidence type="ECO:0000256" key="1">
    <source>
        <dbReference type="SAM" id="MobiDB-lite"/>
    </source>
</evidence>
<gene>
    <name evidence="2" type="ORF">K2173_005377</name>
</gene>
<accession>A0AAV8TBF3</accession>
<dbReference type="AlphaFoldDB" id="A0AAV8TBF3"/>
<dbReference type="GO" id="GO:0009535">
    <property type="term" value="C:chloroplast thylakoid membrane"/>
    <property type="evidence" value="ECO:0007669"/>
    <property type="project" value="TreeGrafter"/>
</dbReference>
<keyword evidence="3" id="KW-1185">Reference proteome</keyword>
<sequence length="1033" mass="116582">MNQLGAQPNCCGQIVESPYEVCKDDRDVEQYEDEKEDLDFNPFLKGTPSPKASSSLGSRVEVFKSSSSKQNEVWNYSAGRKCKKNKSDFRFQVQNQTFDDERENGLTKNVNDGDNDDATCKHTRARYSLTSFTLDKLESLLQKKKDNEDNLHNVDDEEDYGKFLVAILQGGDGDGKSIRENENVDDEEEDNDVDFEIEFKELLESDVDDESKRPLCPLLPVYPGGGAVPFLLCSTEDCLVNGFTPQKIGKLHLFSLCIFDPSWQLIASQIQELIFEMLHKRDEVTTWKTLTYPDICFGPSKFSQNFSSSKGKENHALNGHMVSSQSTGSSWLPIVSSPIVSIIDVSFTQFIVHDYRQHMNSNFDAQYEKQPLFYLPNIPSLAYKLAQRFIPLFNPGLFPHKTPPAAVVKRILFTDVEDELLVLGMMEYNTYWKAIQQLVMKTSHLTLEEIERIEELYKLDWMFVWKFVVPHRNPSLLPHQWRIALGTQRSYKDNQVESKMEGNRSGDDCMGNANKAYVHQGFLADWRPSATSLLFSKLPCLDITTKDLPSKKLLTKGSHIKEQPKAYGPGGLQSLIDDIPSFSYASYYYHCLTAFDVTYVRHFPCNSTQNHQISDTRLNAWKSKIYFWPYQACRRDGACLVKLAPKLHPVNLPSSIHEIPLSVLKSNQSEMSIQMSASRSGNGEAIMEVKGPKLSYVTKLESIIRDTGESSLPEEATNSYAEESTVQYTSFIEERGNEAYFNMHPLLFQESEGSVPYFSLSFNNSGSSSFSLFSGNQPKLNLTKGPRATEFLSASYAIDFHPLFFNLHRGQNGNQFDSIQTAGSKPSTFTEKVNLGKIRQSRSTVDASILGNTMTSSETKNPYLIYNHNNLRAQSKPLLDVRMKSPTNNVGRCNLSDSDEEIEENVEFECEEMTDSDGEEGSGNEPTVVPGSAMGKTIIDPINDQQCQVRSSINDQDYTSILSKSSPFLRLSVIHTRKDRTPASCLSLDSCAPIAPESMKSKHDKEMDWREGGRGGECGIEFKFNSKFAYEKG</sequence>
<dbReference type="PANTHER" id="PTHR11693">
    <property type="entry name" value="ATP SYNTHASE GAMMA CHAIN"/>
    <property type="match status" value="1"/>
</dbReference>
<reference evidence="2 3" key="1">
    <citation type="submission" date="2021-09" db="EMBL/GenBank/DDBJ databases">
        <title>Genomic insights and catalytic innovation underlie evolution of tropane alkaloids biosynthesis.</title>
        <authorList>
            <person name="Wang Y.-J."/>
            <person name="Tian T."/>
            <person name="Huang J.-P."/>
            <person name="Huang S.-X."/>
        </authorList>
    </citation>
    <scope>NUCLEOTIDE SEQUENCE [LARGE SCALE GENOMIC DNA]</scope>
    <source>
        <strain evidence="2">KIB-2018</strain>
        <tissue evidence="2">Leaf</tissue>
    </source>
</reference>
<comment type="caution">
    <text evidence="2">The sequence shown here is derived from an EMBL/GenBank/DDBJ whole genome shotgun (WGS) entry which is preliminary data.</text>
</comment>
<dbReference type="GO" id="GO:0046933">
    <property type="term" value="F:proton-transporting ATP synthase activity, rotational mechanism"/>
    <property type="evidence" value="ECO:0007669"/>
    <property type="project" value="InterPro"/>
</dbReference>
<dbReference type="GO" id="GO:0045259">
    <property type="term" value="C:proton-transporting ATP synthase complex"/>
    <property type="evidence" value="ECO:0007669"/>
    <property type="project" value="InterPro"/>
</dbReference>
<dbReference type="InterPro" id="IPR000131">
    <property type="entry name" value="ATP_synth_F1_gsu"/>
</dbReference>
<feature type="region of interest" description="Disordered" evidence="1">
    <location>
        <begin position="32"/>
        <end position="58"/>
    </location>
</feature>